<dbReference type="Gene3D" id="3.40.50.300">
    <property type="entry name" value="P-loop containing nucleotide triphosphate hydrolases"/>
    <property type="match status" value="1"/>
</dbReference>
<evidence type="ECO:0000259" key="2">
    <source>
        <dbReference type="Pfam" id="PF00437"/>
    </source>
</evidence>
<dbReference type="OrthoDB" id="9810761at2"/>
<organism evidence="3 4">
    <name type="scientific">Antricoccus suffuscus</name>
    <dbReference type="NCBI Taxonomy" id="1629062"/>
    <lineage>
        <taxon>Bacteria</taxon>
        <taxon>Bacillati</taxon>
        <taxon>Actinomycetota</taxon>
        <taxon>Actinomycetes</taxon>
        <taxon>Geodermatophilales</taxon>
        <taxon>Antricoccaceae</taxon>
        <taxon>Antricoccus</taxon>
    </lineage>
</organism>
<comment type="caution">
    <text evidence="3">The sequence shown here is derived from an EMBL/GenBank/DDBJ whole genome shotgun (WGS) entry which is preliminary data.</text>
</comment>
<dbReference type="GO" id="GO:0016887">
    <property type="term" value="F:ATP hydrolysis activity"/>
    <property type="evidence" value="ECO:0007669"/>
    <property type="project" value="InterPro"/>
</dbReference>
<comment type="similarity">
    <text evidence="1">Belongs to the GSP E family.</text>
</comment>
<reference evidence="3 4" key="1">
    <citation type="submission" date="2018-03" db="EMBL/GenBank/DDBJ databases">
        <title>Genomic Encyclopedia of Archaeal and Bacterial Type Strains, Phase II (KMG-II): from individual species to whole genera.</title>
        <authorList>
            <person name="Goeker M."/>
        </authorList>
    </citation>
    <scope>NUCLEOTIDE SEQUENCE [LARGE SCALE GENOMIC DNA]</scope>
    <source>
        <strain evidence="3 4">DSM 100065</strain>
    </source>
</reference>
<dbReference type="CDD" id="cd01130">
    <property type="entry name" value="VirB11-like_ATPase"/>
    <property type="match status" value="1"/>
</dbReference>
<evidence type="ECO:0000313" key="3">
    <source>
        <dbReference type="EMBL" id="PRZ43109.1"/>
    </source>
</evidence>
<dbReference type="Proteomes" id="UP000237752">
    <property type="component" value="Unassembled WGS sequence"/>
</dbReference>
<sequence length="383" mass="40253">MNGDRTAVIDRVRRKLADGRTDADVAQIAQLIRDETQGLVSDRELLELLKLTQAEVAGAGPLDGLLQDDAVTDVLVNGPADIWADRGAGLERVSVDLGTDLDVLRLAQRLAARAGRRLDAASPWVDATLPSGARLHAVIPPIAHGCALISIRTLRQRHLTLSGLVDAGSMTAEVADLLVAIVDAQLSFLISGGTGSGKTTLLSVLLSLVAPKERILVVEDADELRPQHPQLVKLLSRPPNIEGAGEIALRSLVRQALRMRPDRIIVGEVRGAEIAELLMALNTGHRGGAGTIHANGVQDVPSRLCALGAVADLSLEAVRAQASSAIDVLIHVGRRANGDRYVAQIAVVDGRDNDFAVSTAWSDRGGFTASAGLLDDLLAGGVS</sequence>
<dbReference type="PANTHER" id="PTHR30486:SF6">
    <property type="entry name" value="TYPE IV PILUS RETRACTATION ATPASE PILT"/>
    <property type="match status" value="1"/>
</dbReference>
<accession>A0A2T1A3C5</accession>
<name>A0A2T1A3C5_9ACTN</name>
<keyword evidence="4" id="KW-1185">Reference proteome</keyword>
<dbReference type="EMBL" id="PVUE01000003">
    <property type="protein sequence ID" value="PRZ43109.1"/>
    <property type="molecule type" value="Genomic_DNA"/>
</dbReference>
<dbReference type="PANTHER" id="PTHR30486">
    <property type="entry name" value="TWITCHING MOTILITY PROTEIN PILT"/>
    <property type="match status" value="1"/>
</dbReference>
<dbReference type="Gene3D" id="3.30.450.380">
    <property type="match status" value="1"/>
</dbReference>
<dbReference type="RefSeq" id="WP_106348079.1">
    <property type="nucleotide sequence ID" value="NZ_PVUE01000003.1"/>
</dbReference>
<dbReference type="NCBIfam" id="TIGR03819">
    <property type="entry name" value="heli_sec_ATPase"/>
    <property type="match status" value="1"/>
</dbReference>
<dbReference type="Pfam" id="PF00437">
    <property type="entry name" value="T2SSE"/>
    <property type="match status" value="1"/>
</dbReference>
<evidence type="ECO:0000256" key="1">
    <source>
        <dbReference type="ARBA" id="ARBA00006611"/>
    </source>
</evidence>
<evidence type="ECO:0000313" key="4">
    <source>
        <dbReference type="Proteomes" id="UP000237752"/>
    </source>
</evidence>
<dbReference type="AlphaFoldDB" id="A0A2T1A3C5"/>
<protein>
    <submittedName>
        <fullName evidence="3">Pilus assembly protein CpaF</fullName>
    </submittedName>
</protein>
<dbReference type="SUPFAM" id="SSF52540">
    <property type="entry name" value="P-loop containing nucleoside triphosphate hydrolases"/>
    <property type="match status" value="1"/>
</dbReference>
<proteinExistence type="inferred from homology"/>
<dbReference type="InterPro" id="IPR027417">
    <property type="entry name" value="P-loop_NTPase"/>
</dbReference>
<dbReference type="InterPro" id="IPR050921">
    <property type="entry name" value="T4SS_GSP_E_ATPase"/>
</dbReference>
<gene>
    <name evidence="3" type="ORF">CLV47_103166</name>
</gene>
<dbReference type="InterPro" id="IPR001482">
    <property type="entry name" value="T2SS/T4SS_dom"/>
</dbReference>
<feature type="domain" description="Bacterial type II secretion system protein E" evidence="2">
    <location>
        <begin position="57"/>
        <end position="329"/>
    </location>
</feature>
<dbReference type="InterPro" id="IPR022399">
    <property type="entry name" value="TadA-like_ATPase"/>
</dbReference>